<evidence type="ECO:0000256" key="3">
    <source>
        <dbReference type="ARBA" id="ARBA00024347"/>
    </source>
</evidence>
<dbReference type="PANTHER" id="PTHR45740:SF2">
    <property type="entry name" value="POLY [ADP-RIBOSE] POLYMERASE"/>
    <property type="match status" value="1"/>
</dbReference>
<dbReference type="Gene3D" id="3.90.228.10">
    <property type="match status" value="1"/>
</dbReference>
<evidence type="ECO:0000313" key="7">
    <source>
        <dbReference type="EMBL" id="KAK7074621.1"/>
    </source>
</evidence>
<keyword evidence="5" id="KW-0732">Signal</keyword>
<feature type="compositionally biased region" description="Basic residues" evidence="4">
    <location>
        <begin position="146"/>
        <end position="168"/>
    </location>
</feature>
<dbReference type="InterPro" id="IPR004170">
    <property type="entry name" value="WWE_dom"/>
</dbReference>
<sequence>MIRKKRSKTSFFIILILASVLVSRGYYKDFSSSESDGPEPIQEPFSIPSSRRPVNRIKCSSGDKDDHLKGSFKDMGRKDSFFHRPRACQQKFRGDHVPTMQRGAQSMDGNLYYFHQERQRIDDVSSDNCDEFYCDIKQNSSSRQSGQHHRPLPVSPRSRKARFSHGIRQKGDELADVSSDNSNNTYQERRRDFSPRGCPQHRRPSHTERERSMSPHQRQTTFGQNSGHRGDGLDEEFQKYRPMTKVSKYVSKRMEYTQPSDSNVKPVDEAFGVPTPEILVGILTRYPRYEATLLSLLDNHNIMPKDIRNLISVNRNTFYLRRDMVKLSPRVMLCSDHIGKGCFSKSSCDSLHICPNYLNRVCLDKSCQFGHKWKTNHNISLLKKLYIDNLGENDIHSLIAAVTANKTPNYPLDVCMNYNNQRCSFLNCKRIHLCFGFVTNGARCQKPKCQLNHNVKAKQCQILLKNHGIALDETPRDIVSAIVAANSKLKSYYPFTDSNKPQQGKNQKQKVRKGSDSSTSSQSNQSNIKNPIQRHTISTVWSHYLEGDVVIPEICYKSVEGRCQYEKSGCMRLHAKENFHWQVCSPSSGWFNLQKHQVKCLEESYCDPSQDGVHMPQLENISKLTHDLLVLLGQSRWFADYQRMKILDPLSNGCLQIRRLCTETIHRIILKECTFLWYFKNDHKKWIEYGKADSSTSGRMIINLSSQEIENHYRQNSVKQLPFRTPHSHYILDLDKMVQINQNTAVTHNVRRRPQPHLHQSIIQPIRQSKCHWTYHLIANVKVAEICSDSVNGVCENENIGCPRLHSKLHYHWQILGQDKNWYNLQPSQITSLEMVFCDPSKNSVNLTQTHTAILEKHTEGLAAVLGNSIWQADFDTMKLTNNNNNVTLMMRRLCSQSTSAKNPKESSYSWYFLDINDKWIEYGQYDTTRNAKMKSNVFSSEIEARYFQNSFGQMNFTTGSYNYILNFSTMEQVNQSTNQRRKVRRRPQPHLKDESLGNLVNDLPSSWDPMTGSEKMKIVHLFPSSAEYKIIEDLIMGQLPQAQVQEIKKIQNPKLWINFQNSVNKVPSPNVRQMFRATKYDVIPSICYDNYQQIFPLGINPTVGSNFSNTAAEACRHCQSCSKGFKYLFIMRVLLSGDNFNHHYPEYLIIIK</sequence>
<dbReference type="InterPro" id="IPR018123">
    <property type="entry name" value="WWE-dom_subgr"/>
</dbReference>
<feature type="region of interest" description="Disordered" evidence="4">
    <location>
        <begin position="31"/>
        <end position="75"/>
    </location>
</feature>
<feature type="compositionally biased region" description="Basic and acidic residues" evidence="4">
    <location>
        <begin position="61"/>
        <end position="75"/>
    </location>
</feature>
<evidence type="ECO:0000256" key="5">
    <source>
        <dbReference type="SAM" id="SignalP"/>
    </source>
</evidence>
<dbReference type="GO" id="GO:0003950">
    <property type="term" value="F:NAD+ poly-ADP-ribosyltransferase activity"/>
    <property type="evidence" value="ECO:0007669"/>
    <property type="project" value="TreeGrafter"/>
</dbReference>
<dbReference type="Pfam" id="PF02825">
    <property type="entry name" value="WWE"/>
    <property type="match status" value="2"/>
</dbReference>
<dbReference type="GO" id="GO:0008270">
    <property type="term" value="F:zinc ion binding"/>
    <property type="evidence" value="ECO:0007669"/>
    <property type="project" value="InterPro"/>
</dbReference>
<dbReference type="PROSITE" id="PS50918">
    <property type="entry name" value="WWE"/>
    <property type="match status" value="2"/>
</dbReference>
<evidence type="ECO:0000259" key="6">
    <source>
        <dbReference type="PROSITE" id="PS50918"/>
    </source>
</evidence>
<dbReference type="InterPro" id="IPR037197">
    <property type="entry name" value="WWE_dom_sf"/>
</dbReference>
<feature type="chain" id="PRO_5042900268" description="WWE domain-containing protein" evidence="5">
    <location>
        <begin position="26"/>
        <end position="1153"/>
    </location>
</feature>
<evidence type="ECO:0000313" key="8">
    <source>
        <dbReference type="Proteomes" id="UP001381693"/>
    </source>
</evidence>
<name>A0AAN8X1V1_HALRR</name>
<keyword evidence="2" id="KW-0539">Nucleus</keyword>
<dbReference type="SMART" id="SM00678">
    <property type="entry name" value="WWE"/>
    <property type="match status" value="2"/>
</dbReference>
<feature type="domain" description="WWE" evidence="6">
    <location>
        <begin position="896"/>
        <end position="986"/>
    </location>
</feature>
<dbReference type="GO" id="GO:0005634">
    <property type="term" value="C:nucleus"/>
    <property type="evidence" value="ECO:0007669"/>
    <property type="project" value="UniProtKB-SubCell"/>
</dbReference>
<feature type="compositionally biased region" description="Low complexity" evidence="4">
    <location>
        <begin position="516"/>
        <end position="527"/>
    </location>
</feature>
<keyword evidence="8" id="KW-1185">Reference proteome</keyword>
<evidence type="ECO:0000256" key="1">
    <source>
        <dbReference type="ARBA" id="ARBA00004123"/>
    </source>
</evidence>
<proteinExistence type="inferred from homology"/>
<reference evidence="7 8" key="1">
    <citation type="submission" date="2023-11" db="EMBL/GenBank/DDBJ databases">
        <title>Halocaridina rubra genome assembly.</title>
        <authorList>
            <person name="Smith C."/>
        </authorList>
    </citation>
    <scope>NUCLEOTIDE SEQUENCE [LARGE SCALE GENOMIC DNA]</scope>
    <source>
        <strain evidence="7">EP-1</strain>
        <tissue evidence="7">Whole</tissue>
    </source>
</reference>
<dbReference type="SUPFAM" id="SSF117839">
    <property type="entry name" value="WWE domain"/>
    <property type="match status" value="2"/>
</dbReference>
<dbReference type="SUPFAM" id="SSF56399">
    <property type="entry name" value="ADP-ribosylation"/>
    <property type="match status" value="1"/>
</dbReference>
<feature type="signal peptide" evidence="5">
    <location>
        <begin position="1"/>
        <end position="25"/>
    </location>
</feature>
<organism evidence="7 8">
    <name type="scientific">Halocaridina rubra</name>
    <name type="common">Hawaiian red shrimp</name>
    <dbReference type="NCBI Taxonomy" id="373956"/>
    <lineage>
        <taxon>Eukaryota</taxon>
        <taxon>Metazoa</taxon>
        <taxon>Ecdysozoa</taxon>
        <taxon>Arthropoda</taxon>
        <taxon>Crustacea</taxon>
        <taxon>Multicrustacea</taxon>
        <taxon>Malacostraca</taxon>
        <taxon>Eumalacostraca</taxon>
        <taxon>Eucarida</taxon>
        <taxon>Decapoda</taxon>
        <taxon>Pleocyemata</taxon>
        <taxon>Caridea</taxon>
        <taxon>Atyoidea</taxon>
        <taxon>Atyidae</taxon>
        <taxon>Halocaridina</taxon>
    </lineage>
</organism>
<protein>
    <recommendedName>
        <fullName evidence="6">WWE domain-containing protein</fullName>
    </recommendedName>
</protein>
<evidence type="ECO:0000256" key="4">
    <source>
        <dbReference type="SAM" id="MobiDB-lite"/>
    </source>
</evidence>
<dbReference type="InterPro" id="IPR051712">
    <property type="entry name" value="ARTD-AVP"/>
</dbReference>
<evidence type="ECO:0000256" key="2">
    <source>
        <dbReference type="ARBA" id="ARBA00023242"/>
    </source>
</evidence>
<dbReference type="GO" id="GO:1990404">
    <property type="term" value="F:NAD+-protein mono-ADP-ribosyltransferase activity"/>
    <property type="evidence" value="ECO:0007669"/>
    <property type="project" value="TreeGrafter"/>
</dbReference>
<feature type="region of interest" description="Disordered" evidence="4">
    <location>
        <begin position="976"/>
        <end position="996"/>
    </location>
</feature>
<comment type="subcellular location">
    <subcellularLocation>
        <location evidence="1">Nucleus</location>
    </subcellularLocation>
</comment>
<feature type="region of interest" description="Disordered" evidence="4">
    <location>
        <begin position="139"/>
        <end position="235"/>
    </location>
</feature>
<feature type="compositionally biased region" description="Basic residues" evidence="4">
    <location>
        <begin position="980"/>
        <end position="990"/>
    </location>
</feature>
<dbReference type="EMBL" id="JAXCGZ010011514">
    <property type="protein sequence ID" value="KAK7074621.1"/>
    <property type="molecule type" value="Genomic_DNA"/>
</dbReference>
<feature type="region of interest" description="Disordered" evidence="4">
    <location>
        <begin position="494"/>
        <end position="529"/>
    </location>
</feature>
<comment type="caution">
    <text evidence="7">The sequence shown here is derived from an EMBL/GenBank/DDBJ whole genome shotgun (WGS) entry which is preliminary data.</text>
</comment>
<feature type="domain" description="WWE" evidence="6">
    <location>
        <begin position="663"/>
        <end position="752"/>
    </location>
</feature>
<feature type="compositionally biased region" description="Polar residues" evidence="4">
    <location>
        <begin position="214"/>
        <end position="227"/>
    </location>
</feature>
<accession>A0AAN8X1V1</accession>
<dbReference type="PANTHER" id="PTHR45740">
    <property type="entry name" value="POLY [ADP-RIBOSE] POLYMERASE"/>
    <property type="match status" value="1"/>
</dbReference>
<dbReference type="AlphaFoldDB" id="A0AAN8X1V1"/>
<dbReference type="Proteomes" id="UP001381693">
    <property type="component" value="Unassembled WGS sequence"/>
</dbReference>
<comment type="similarity">
    <text evidence="3">Belongs to the ARTD/PARP family.</text>
</comment>
<gene>
    <name evidence="7" type="ORF">SK128_028417</name>
</gene>
<dbReference type="Gene3D" id="3.30.720.50">
    <property type="match status" value="2"/>
</dbReference>